<evidence type="ECO:0000256" key="7">
    <source>
        <dbReference type="ARBA" id="ARBA00023027"/>
    </source>
</evidence>
<sequence length="464" mass="50341">MSNGRHRVVVVGGGFGGLNATRYLKDAPVDVTIVDRTNHHLFQPLLYQVAAGLISPGLIAPAIRATIKKQRNARALLGEVKDLDLANKVVKALGPDGRPLDLEYDSLVVAAGASHSYFGKDEFAEFAPGMKTIEDARYLRDGILSKFEMAEMATDPVERAEWLTFVVIGAGPTGVELAGQLAELAHLVLPQEYRTVDTTEARIILLEGAPAVLPPFDEKLQKYTKAHLEKMGVEIRVNTLATDMNHESITVKGPNGVETIRARTRIWAAGVQASPLAKMLAEKTGAELDRAGRVSVNPDCSLPGHPEVFAIGDMVSLNKLPGVAQPAMQEGKYVAKLIKARTTGAPIPPPFKYFDKGSMATIGHKAAVADAFGYKFTGFIAYLMWGFIHVAYLVGWGNRLGTLYNWAHSLWFSKSRGHRIITFERTMVELDENRKKGRAPVVLPGSKPSLADEIDAAEGAPKTA</sequence>
<keyword evidence="4" id="KW-0274">FAD</keyword>
<gene>
    <name evidence="12" type="ordered locus">Namu_4962</name>
</gene>
<evidence type="ECO:0000313" key="13">
    <source>
        <dbReference type="Proteomes" id="UP000002218"/>
    </source>
</evidence>
<dbReference type="STRING" id="479431.Namu_4962"/>
<evidence type="ECO:0000256" key="6">
    <source>
        <dbReference type="ARBA" id="ARBA00023002"/>
    </source>
</evidence>
<evidence type="ECO:0000256" key="5">
    <source>
        <dbReference type="ARBA" id="ARBA00022946"/>
    </source>
</evidence>
<evidence type="ECO:0000256" key="4">
    <source>
        <dbReference type="ARBA" id="ARBA00022827"/>
    </source>
</evidence>
<feature type="domain" description="FAD/NAD(P)-binding" evidence="10">
    <location>
        <begin position="7"/>
        <end position="331"/>
    </location>
</feature>
<dbReference type="RefSeq" id="WP_015750043.1">
    <property type="nucleotide sequence ID" value="NC_013235.1"/>
</dbReference>
<comment type="similarity">
    <text evidence="1">Belongs to the NADH dehydrogenase family.</text>
</comment>
<name>C8XA35_NAKMY</name>
<dbReference type="FunCoup" id="C8XA35">
    <property type="interactions" value="139"/>
</dbReference>
<accession>C8XA35</accession>
<dbReference type="PANTHER" id="PTHR43706:SF47">
    <property type="entry name" value="EXTERNAL NADH-UBIQUINONE OXIDOREDUCTASE 1, MITOCHONDRIAL-RELATED"/>
    <property type="match status" value="1"/>
</dbReference>
<keyword evidence="7" id="KW-0520">NAD</keyword>
<reference evidence="12 13" key="2">
    <citation type="journal article" date="2010" name="Stand. Genomic Sci.">
        <title>Complete genome sequence of Nakamurella multipartita type strain (Y-104).</title>
        <authorList>
            <person name="Tice H."/>
            <person name="Mayilraj S."/>
            <person name="Sims D."/>
            <person name="Lapidus A."/>
            <person name="Nolan M."/>
            <person name="Lucas S."/>
            <person name="Glavina Del Rio T."/>
            <person name="Copeland A."/>
            <person name="Cheng J.F."/>
            <person name="Meincke L."/>
            <person name="Bruce D."/>
            <person name="Goodwin L."/>
            <person name="Pitluck S."/>
            <person name="Ivanova N."/>
            <person name="Mavromatis K."/>
            <person name="Ovchinnikova G."/>
            <person name="Pati A."/>
            <person name="Chen A."/>
            <person name="Palaniappan K."/>
            <person name="Land M."/>
            <person name="Hauser L."/>
            <person name="Chang Y.J."/>
            <person name="Jeffries C.D."/>
            <person name="Detter J.C."/>
            <person name="Brettin T."/>
            <person name="Rohde M."/>
            <person name="Goker M."/>
            <person name="Bristow J."/>
            <person name="Eisen J.A."/>
            <person name="Markowitz V."/>
            <person name="Hugenholtz P."/>
            <person name="Kyrpides N.C."/>
            <person name="Klenk H.P."/>
            <person name="Chen F."/>
        </authorList>
    </citation>
    <scope>NUCLEOTIDE SEQUENCE [LARGE SCALE GENOMIC DNA]</scope>
    <source>
        <strain evidence="13">ATCC 700099 / DSM 44233 / CIP 104796 / JCM 9543 / NBRC 105858 / Y-104</strain>
    </source>
</reference>
<evidence type="ECO:0000256" key="3">
    <source>
        <dbReference type="ARBA" id="ARBA00022630"/>
    </source>
</evidence>
<dbReference type="InterPro" id="IPR023753">
    <property type="entry name" value="FAD/NAD-binding_dom"/>
</dbReference>
<dbReference type="KEGG" id="nml:Namu_4962"/>
<evidence type="ECO:0000256" key="1">
    <source>
        <dbReference type="ARBA" id="ARBA00005272"/>
    </source>
</evidence>
<dbReference type="HOGENOM" id="CLU_021377_7_1_11"/>
<dbReference type="PRINTS" id="PR00368">
    <property type="entry name" value="FADPNR"/>
</dbReference>
<proteinExistence type="inferred from homology"/>
<keyword evidence="6" id="KW-0560">Oxidoreductase</keyword>
<keyword evidence="3" id="KW-0285">Flavoprotein</keyword>
<evidence type="ECO:0000313" key="12">
    <source>
        <dbReference type="EMBL" id="ACV81235.1"/>
    </source>
</evidence>
<dbReference type="InterPro" id="IPR036188">
    <property type="entry name" value="FAD/NAD-bd_sf"/>
</dbReference>
<dbReference type="EC" id="1.6.5.9" evidence="2"/>
<comment type="catalytic activity">
    <reaction evidence="8">
        <text>a quinone + NADH + H(+) = a quinol + NAD(+)</text>
        <dbReference type="Rhea" id="RHEA:46160"/>
        <dbReference type="ChEBI" id="CHEBI:15378"/>
        <dbReference type="ChEBI" id="CHEBI:24646"/>
        <dbReference type="ChEBI" id="CHEBI:57540"/>
        <dbReference type="ChEBI" id="CHEBI:57945"/>
        <dbReference type="ChEBI" id="CHEBI:132124"/>
        <dbReference type="EC" id="1.6.5.9"/>
    </reaction>
</comment>
<dbReference type="GO" id="GO:0050136">
    <property type="term" value="F:NADH dehydrogenase (quinone) (non-electrogenic) activity"/>
    <property type="evidence" value="ECO:0007669"/>
    <property type="project" value="UniProtKB-EC"/>
</dbReference>
<dbReference type="Pfam" id="PF22366">
    <property type="entry name" value="NDH2_C"/>
    <property type="match status" value="1"/>
</dbReference>
<feature type="domain" description="External alternative NADH-ubiquinone oxidoreductase-like C-terminal" evidence="11">
    <location>
        <begin position="356"/>
        <end position="412"/>
    </location>
</feature>
<dbReference type="EMBL" id="CP001737">
    <property type="protein sequence ID" value="ACV81235.1"/>
    <property type="molecule type" value="Genomic_DNA"/>
</dbReference>
<dbReference type="SUPFAM" id="SSF51905">
    <property type="entry name" value="FAD/NAD(P)-binding domain"/>
    <property type="match status" value="1"/>
</dbReference>
<dbReference type="OrthoDB" id="9781621at2"/>
<dbReference type="InterPro" id="IPR045024">
    <property type="entry name" value="NDH-2"/>
</dbReference>
<reference evidence="13" key="1">
    <citation type="submission" date="2009-09" db="EMBL/GenBank/DDBJ databases">
        <title>The complete genome of Nakamurella multipartita DSM 44233.</title>
        <authorList>
            <consortium name="US DOE Joint Genome Institute (JGI-PGF)"/>
            <person name="Lucas S."/>
            <person name="Copeland A."/>
            <person name="Lapidus A."/>
            <person name="Glavina del Rio T."/>
            <person name="Dalin E."/>
            <person name="Tice H."/>
            <person name="Bruce D."/>
            <person name="Goodwin L."/>
            <person name="Pitluck S."/>
            <person name="Kyrpides N."/>
            <person name="Mavromatis K."/>
            <person name="Ivanova N."/>
            <person name="Ovchinnikova G."/>
            <person name="Sims D."/>
            <person name="Meincke L."/>
            <person name="Brettin T."/>
            <person name="Detter J.C."/>
            <person name="Han C."/>
            <person name="Larimer F."/>
            <person name="Land M."/>
            <person name="Hauser L."/>
            <person name="Markowitz V."/>
            <person name="Cheng J.-F."/>
            <person name="Hugenholtz P."/>
            <person name="Woyke T."/>
            <person name="Wu D."/>
            <person name="Klenk H.-P."/>
            <person name="Eisen J.A."/>
        </authorList>
    </citation>
    <scope>NUCLEOTIDE SEQUENCE [LARGE SCALE GENOMIC DNA]</scope>
    <source>
        <strain evidence="13">ATCC 700099 / DSM 44233 / CIP 104796 / JCM 9543 / NBRC 105858 / Y-104</strain>
    </source>
</reference>
<organism evidence="12 13">
    <name type="scientific">Nakamurella multipartita (strain ATCC 700099 / DSM 44233 / CIP 104796 / JCM 9543 / NBRC 105858 / Y-104)</name>
    <name type="common">Microsphaera multipartita</name>
    <dbReference type="NCBI Taxonomy" id="479431"/>
    <lineage>
        <taxon>Bacteria</taxon>
        <taxon>Bacillati</taxon>
        <taxon>Actinomycetota</taxon>
        <taxon>Actinomycetes</taxon>
        <taxon>Nakamurellales</taxon>
        <taxon>Nakamurellaceae</taxon>
        <taxon>Nakamurella</taxon>
    </lineage>
</organism>
<evidence type="ECO:0000256" key="8">
    <source>
        <dbReference type="ARBA" id="ARBA00047599"/>
    </source>
</evidence>
<dbReference type="PRINTS" id="PR00411">
    <property type="entry name" value="PNDRDTASEI"/>
</dbReference>
<evidence type="ECO:0000259" key="10">
    <source>
        <dbReference type="Pfam" id="PF07992"/>
    </source>
</evidence>
<evidence type="ECO:0000259" key="11">
    <source>
        <dbReference type="Pfam" id="PF22366"/>
    </source>
</evidence>
<protein>
    <recommendedName>
        <fullName evidence="2">NADH:ubiquinone reductase (non-electrogenic)</fullName>
        <ecNumber evidence="2">1.6.5.9</ecNumber>
    </recommendedName>
</protein>
<dbReference type="InParanoid" id="C8XA35"/>
<dbReference type="eggNOG" id="COG1252">
    <property type="taxonomic scope" value="Bacteria"/>
</dbReference>
<feature type="region of interest" description="Disordered" evidence="9">
    <location>
        <begin position="439"/>
        <end position="464"/>
    </location>
</feature>
<dbReference type="AlphaFoldDB" id="C8XA35"/>
<evidence type="ECO:0000256" key="2">
    <source>
        <dbReference type="ARBA" id="ARBA00012637"/>
    </source>
</evidence>
<keyword evidence="5" id="KW-0809">Transit peptide</keyword>
<dbReference type="Gene3D" id="3.50.50.100">
    <property type="match status" value="1"/>
</dbReference>
<dbReference type="PANTHER" id="PTHR43706">
    <property type="entry name" value="NADH DEHYDROGENASE"/>
    <property type="match status" value="1"/>
</dbReference>
<dbReference type="Pfam" id="PF07992">
    <property type="entry name" value="Pyr_redox_2"/>
    <property type="match status" value="1"/>
</dbReference>
<evidence type="ECO:0000256" key="9">
    <source>
        <dbReference type="SAM" id="MobiDB-lite"/>
    </source>
</evidence>
<dbReference type="Proteomes" id="UP000002218">
    <property type="component" value="Chromosome"/>
</dbReference>
<dbReference type="InterPro" id="IPR054585">
    <property type="entry name" value="NDH2-like_C"/>
</dbReference>
<keyword evidence="13" id="KW-1185">Reference proteome</keyword>